<feature type="chain" id="PRO_5009316139" evidence="1">
    <location>
        <begin position="22"/>
        <end position="179"/>
    </location>
</feature>
<feature type="signal peptide" evidence="1">
    <location>
        <begin position="1"/>
        <end position="21"/>
    </location>
</feature>
<protein>
    <submittedName>
        <fullName evidence="3">DUF148 domain-containing protein</fullName>
    </submittedName>
</protein>
<dbReference type="AlphaFoldDB" id="A0A1I8BT08"/>
<sequence>MRVSMKLNSLLLLLSCATILAILGSPGNHQEGKTSPNGNSSHIKRNLERKDGFNNNPLPFDELAHIYEKVDDLVGNKKMEEATSKMIKLNLKVTLEKMCKTNEHNTENLIKFVKHLLYNNEEKGKLTNTFLENFEEIKAKAKDLLEKFHRYEEIDLTSEIEENEKKINSELVISKLILG</sequence>
<name>A0A1I8BT08_MELHA</name>
<reference evidence="3" key="1">
    <citation type="submission" date="2016-11" db="UniProtKB">
        <authorList>
            <consortium name="WormBaseParasite"/>
        </authorList>
    </citation>
    <scope>IDENTIFICATION</scope>
</reference>
<keyword evidence="1" id="KW-0732">Signal</keyword>
<evidence type="ECO:0000313" key="3">
    <source>
        <dbReference type="WBParaSite" id="MhA1_Contig555.frz3.gene10"/>
    </source>
</evidence>
<evidence type="ECO:0000313" key="2">
    <source>
        <dbReference type="Proteomes" id="UP000095281"/>
    </source>
</evidence>
<dbReference type="WBParaSite" id="MhA1_Contig555.frz3.gene10">
    <property type="protein sequence ID" value="MhA1_Contig555.frz3.gene10"/>
    <property type="gene ID" value="MhA1_Contig555.frz3.gene10"/>
</dbReference>
<proteinExistence type="predicted"/>
<keyword evidence="2" id="KW-1185">Reference proteome</keyword>
<organism evidence="2 3">
    <name type="scientific">Meloidogyne hapla</name>
    <name type="common">Root-knot nematode worm</name>
    <dbReference type="NCBI Taxonomy" id="6305"/>
    <lineage>
        <taxon>Eukaryota</taxon>
        <taxon>Metazoa</taxon>
        <taxon>Ecdysozoa</taxon>
        <taxon>Nematoda</taxon>
        <taxon>Chromadorea</taxon>
        <taxon>Rhabditida</taxon>
        <taxon>Tylenchina</taxon>
        <taxon>Tylenchomorpha</taxon>
        <taxon>Tylenchoidea</taxon>
        <taxon>Meloidogynidae</taxon>
        <taxon>Meloidogyninae</taxon>
        <taxon>Meloidogyne</taxon>
    </lineage>
</organism>
<dbReference type="Proteomes" id="UP000095281">
    <property type="component" value="Unplaced"/>
</dbReference>
<accession>A0A1I8BT08</accession>
<evidence type="ECO:0000256" key="1">
    <source>
        <dbReference type="SAM" id="SignalP"/>
    </source>
</evidence>